<gene>
    <name evidence="1" type="ORF">KFK09_014251</name>
</gene>
<dbReference type="Proteomes" id="UP000829196">
    <property type="component" value="Unassembled WGS sequence"/>
</dbReference>
<keyword evidence="2" id="KW-1185">Reference proteome</keyword>
<protein>
    <submittedName>
        <fullName evidence="1">Uncharacterized protein</fullName>
    </submittedName>
</protein>
<dbReference type="AlphaFoldDB" id="A0A8T3B9J7"/>
<proteinExistence type="predicted"/>
<comment type="caution">
    <text evidence="1">The sequence shown here is derived from an EMBL/GenBank/DDBJ whole genome shotgun (WGS) entry which is preliminary data.</text>
</comment>
<evidence type="ECO:0000313" key="1">
    <source>
        <dbReference type="EMBL" id="KAI0508117.1"/>
    </source>
</evidence>
<name>A0A8T3B9J7_DENNO</name>
<organism evidence="1 2">
    <name type="scientific">Dendrobium nobile</name>
    <name type="common">Orchid</name>
    <dbReference type="NCBI Taxonomy" id="94219"/>
    <lineage>
        <taxon>Eukaryota</taxon>
        <taxon>Viridiplantae</taxon>
        <taxon>Streptophyta</taxon>
        <taxon>Embryophyta</taxon>
        <taxon>Tracheophyta</taxon>
        <taxon>Spermatophyta</taxon>
        <taxon>Magnoliopsida</taxon>
        <taxon>Liliopsida</taxon>
        <taxon>Asparagales</taxon>
        <taxon>Orchidaceae</taxon>
        <taxon>Epidendroideae</taxon>
        <taxon>Malaxideae</taxon>
        <taxon>Dendrobiinae</taxon>
        <taxon>Dendrobium</taxon>
    </lineage>
</organism>
<accession>A0A8T3B9J7</accession>
<dbReference type="EMBL" id="JAGYWB010000010">
    <property type="protein sequence ID" value="KAI0508117.1"/>
    <property type="molecule type" value="Genomic_DNA"/>
</dbReference>
<sequence>MDFFYVLLVFQKKKNHSSPILICEHIHATQLDLLVGSFGYQLRGLGFEAYISDVYMNLS</sequence>
<reference evidence="1" key="1">
    <citation type="journal article" date="2022" name="Front. Genet.">
        <title>Chromosome-Scale Assembly of the Dendrobium nobile Genome Provides Insights Into the Molecular Mechanism of the Biosynthesis of the Medicinal Active Ingredient of Dendrobium.</title>
        <authorList>
            <person name="Xu Q."/>
            <person name="Niu S.-C."/>
            <person name="Li K.-L."/>
            <person name="Zheng P.-J."/>
            <person name="Zhang X.-J."/>
            <person name="Jia Y."/>
            <person name="Liu Y."/>
            <person name="Niu Y.-X."/>
            <person name="Yu L.-H."/>
            <person name="Chen D.-F."/>
            <person name="Zhang G.-Q."/>
        </authorList>
    </citation>
    <scope>NUCLEOTIDE SEQUENCE</scope>
    <source>
        <tissue evidence="1">Leaf</tissue>
    </source>
</reference>
<evidence type="ECO:0000313" key="2">
    <source>
        <dbReference type="Proteomes" id="UP000829196"/>
    </source>
</evidence>